<dbReference type="EnsemblPlants" id="TuG1812G0400000346.01.T01">
    <property type="protein sequence ID" value="TuG1812G0400000346.01.T01.cds355402"/>
    <property type="gene ID" value="TuG1812G0400000346.01"/>
</dbReference>
<reference evidence="1" key="2">
    <citation type="submission" date="2018-03" db="EMBL/GenBank/DDBJ databases">
        <title>The Triticum urartu genome reveals the dynamic nature of wheat genome evolution.</title>
        <authorList>
            <person name="Ling H."/>
            <person name="Ma B."/>
            <person name="Shi X."/>
            <person name="Liu H."/>
            <person name="Dong L."/>
            <person name="Sun H."/>
            <person name="Cao Y."/>
            <person name="Gao Q."/>
            <person name="Zheng S."/>
            <person name="Li Y."/>
            <person name="Yu Y."/>
            <person name="Du H."/>
            <person name="Qi M."/>
            <person name="Li Y."/>
            <person name="Yu H."/>
            <person name="Cui Y."/>
            <person name="Wang N."/>
            <person name="Chen C."/>
            <person name="Wu H."/>
            <person name="Zhao Y."/>
            <person name="Zhang J."/>
            <person name="Li Y."/>
            <person name="Zhou W."/>
            <person name="Zhang B."/>
            <person name="Hu W."/>
            <person name="Eijk M."/>
            <person name="Tang J."/>
            <person name="Witsenboer H."/>
            <person name="Zhao S."/>
            <person name="Li Z."/>
            <person name="Zhang A."/>
            <person name="Wang D."/>
            <person name="Liang C."/>
        </authorList>
    </citation>
    <scope>NUCLEOTIDE SEQUENCE [LARGE SCALE GENOMIC DNA]</scope>
    <source>
        <strain evidence="1">cv. G1812</strain>
    </source>
</reference>
<dbReference type="Proteomes" id="UP000015106">
    <property type="component" value="Chromosome 4"/>
</dbReference>
<sequence>GGAQQGGRQGGYVARLGWDGNRHRRSTNLCWAVGLSCPIPTKHQPYDDGRRSWWCCTCRDGHSSCSIAPRHG</sequence>
<reference evidence="2" key="1">
    <citation type="journal article" date="2013" name="Nature">
        <title>Draft genome of the wheat A-genome progenitor Triticum urartu.</title>
        <authorList>
            <person name="Ling H.Q."/>
            <person name="Zhao S."/>
            <person name="Liu D."/>
            <person name="Wang J."/>
            <person name="Sun H."/>
            <person name="Zhang C."/>
            <person name="Fan H."/>
            <person name="Li D."/>
            <person name="Dong L."/>
            <person name="Tao Y."/>
            <person name="Gao C."/>
            <person name="Wu H."/>
            <person name="Li Y."/>
            <person name="Cui Y."/>
            <person name="Guo X."/>
            <person name="Zheng S."/>
            <person name="Wang B."/>
            <person name="Yu K."/>
            <person name="Liang Q."/>
            <person name="Yang W."/>
            <person name="Lou X."/>
            <person name="Chen J."/>
            <person name="Feng M."/>
            <person name="Jian J."/>
            <person name="Zhang X."/>
            <person name="Luo G."/>
            <person name="Jiang Y."/>
            <person name="Liu J."/>
            <person name="Wang Z."/>
            <person name="Sha Y."/>
            <person name="Zhang B."/>
            <person name="Wu H."/>
            <person name="Tang D."/>
            <person name="Shen Q."/>
            <person name="Xue P."/>
            <person name="Zou S."/>
            <person name="Wang X."/>
            <person name="Liu X."/>
            <person name="Wang F."/>
            <person name="Yang Y."/>
            <person name="An X."/>
            <person name="Dong Z."/>
            <person name="Zhang K."/>
            <person name="Zhang X."/>
            <person name="Luo M.C."/>
            <person name="Dvorak J."/>
            <person name="Tong Y."/>
            <person name="Wang J."/>
            <person name="Yang H."/>
            <person name="Li Z."/>
            <person name="Wang D."/>
            <person name="Zhang A."/>
            <person name="Wang J."/>
        </authorList>
    </citation>
    <scope>NUCLEOTIDE SEQUENCE</scope>
    <source>
        <strain evidence="2">cv. G1812</strain>
    </source>
</reference>
<proteinExistence type="predicted"/>
<evidence type="ECO:0000313" key="2">
    <source>
        <dbReference type="Proteomes" id="UP000015106"/>
    </source>
</evidence>
<name>A0A8R7U3B5_TRIUA</name>
<protein>
    <submittedName>
        <fullName evidence="1">Uncharacterized protein</fullName>
    </submittedName>
</protein>
<evidence type="ECO:0000313" key="1">
    <source>
        <dbReference type="EnsemblPlants" id="TuG1812G0400000346.01.T01.cds355402"/>
    </source>
</evidence>
<accession>A0A8R7U3B5</accession>
<dbReference type="Gramene" id="TuG1812G0400000346.01.T01">
    <property type="protein sequence ID" value="TuG1812G0400000346.01.T01.cds355402"/>
    <property type="gene ID" value="TuG1812G0400000346.01"/>
</dbReference>
<keyword evidence="2" id="KW-1185">Reference proteome</keyword>
<organism evidence="1 2">
    <name type="scientific">Triticum urartu</name>
    <name type="common">Red wild einkorn</name>
    <name type="synonym">Crithodium urartu</name>
    <dbReference type="NCBI Taxonomy" id="4572"/>
    <lineage>
        <taxon>Eukaryota</taxon>
        <taxon>Viridiplantae</taxon>
        <taxon>Streptophyta</taxon>
        <taxon>Embryophyta</taxon>
        <taxon>Tracheophyta</taxon>
        <taxon>Spermatophyta</taxon>
        <taxon>Magnoliopsida</taxon>
        <taxon>Liliopsida</taxon>
        <taxon>Poales</taxon>
        <taxon>Poaceae</taxon>
        <taxon>BOP clade</taxon>
        <taxon>Pooideae</taxon>
        <taxon>Triticodae</taxon>
        <taxon>Triticeae</taxon>
        <taxon>Triticinae</taxon>
        <taxon>Triticum</taxon>
    </lineage>
</organism>
<reference evidence="1" key="3">
    <citation type="submission" date="2022-06" db="UniProtKB">
        <authorList>
            <consortium name="EnsemblPlants"/>
        </authorList>
    </citation>
    <scope>IDENTIFICATION</scope>
</reference>
<dbReference type="AlphaFoldDB" id="A0A8R7U3B5"/>